<sequence length="52" mass="5875">MVIATCPGSHTFYSCGYKYSTTTTIFWKSRANNIPCRCIPQVIDCNKVPLML</sequence>
<reference evidence="1" key="2">
    <citation type="journal article" date="2015" name="Data Brief">
        <title>Shoot transcriptome of the giant reed, Arundo donax.</title>
        <authorList>
            <person name="Barrero R.A."/>
            <person name="Guerrero F.D."/>
            <person name="Moolhuijzen P."/>
            <person name="Goolsby J.A."/>
            <person name="Tidwell J."/>
            <person name="Bellgard S.E."/>
            <person name="Bellgard M.I."/>
        </authorList>
    </citation>
    <scope>NUCLEOTIDE SEQUENCE</scope>
    <source>
        <tissue evidence="1">Shoot tissue taken approximately 20 cm above the soil surface</tissue>
    </source>
</reference>
<organism evidence="1">
    <name type="scientific">Arundo donax</name>
    <name type="common">Giant reed</name>
    <name type="synonym">Donax arundinaceus</name>
    <dbReference type="NCBI Taxonomy" id="35708"/>
    <lineage>
        <taxon>Eukaryota</taxon>
        <taxon>Viridiplantae</taxon>
        <taxon>Streptophyta</taxon>
        <taxon>Embryophyta</taxon>
        <taxon>Tracheophyta</taxon>
        <taxon>Spermatophyta</taxon>
        <taxon>Magnoliopsida</taxon>
        <taxon>Liliopsida</taxon>
        <taxon>Poales</taxon>
        <taxon>Poaceae</taxon>
        <taxon>PACMAD clade</taxon>
        <taxon>Arundinoideae</taxon>
        <taxon>Arundineae</taxon>
        <taxon>Arundo</taxon>
    </lineage>
</organism>
<protein>
    <submittedName>
        <fullName evidence="1">Uncharacterized protein</fullName>
    </submittedName>
</protein>
<dbReference type="EMBL" id="GBRH01249603">
    <property type="protein sequence ID" value="JAD48292.1"/>
    <property type="molecule type" value="Transcribed_RNA"/>
</dbReference>
<reference evidence="1" key="1">
    <citation type="submission" date="2014-09" db="EMBL/GenBank/DDBJ databases">
        <authorList>
            <person name="Magalhaes I.L.F."/>
            <person name="Oliveira U."/>
            <person name="Santos F.R."/>
            <person name="Vidigal T.H.D.A."/>
            <person name="Brescovit A.D."/>
            <person name="Santos A.J."/>
        </authorList>
    </citation>
    <scope>NUCLEOTIDE SEQUENCE</scope>
    <source>
        <tissue evidence="1">Shoot tissue taken approximately 20 cm above the soil surface</tissue>
    </source>
</reference>
<dbReference type="AlphaFoldDB" id="A0A0A9AMH4"/>
<proteinExistence type="predicted"/>
<accession>A0A0A9AMH4</accession>
<name>A0A0A9AMH4_ARUDO</name>
<evidence type="ECO:0000313" key="1">
    <source>
        <dbReference type="EMBL" id="JAD48292.1"/>
    </source>
</evidence>